<dbReference type="PANTHER" id="PTHR31948">
    <property type="entry name" value="ZINC-FINGER HOMEODOMAIN PROTEIN 2"/>
    <property type="match status" value="1"/>
</dbReference>
<evidence type="ECO:0000256" key="1">
    <source>
        <dbReference type="ARBA" id="ARBA00022723"/>
    </source>
</evidence>
<keyword evidence="1" id="KW-0479">Metal-binding</keyword>
<gene>
    <name evidence="6" type="primary">At4g24660_0</name>
    <name evidence="6" type="ORF">g.77972</name>
</gene>
<feature type="region of interest" description="Disordered" evidence="4">
    <location>
        <begin position="1"/>
        <end position="27"/>
    </location>
</feature>
<evidence type="ECO:0000256" key="4">
    <source>
        <dbReference type="SAM" id="MobiDB-lite"/>
    </source>
</evidence>
<dbReference type="PANTHER" id="PTHR31948:SF60">
    <property type="entry name" value="ZINC-FINGER HOMEODOMAIN PROTEIN 5"/>
    <property type="match status" value="1"/>
</dbReference>
<feature type="domain" description="ZF-HD dimerization-type" evidence="5">
    <location>
        <begin position="210"/>
        <end position="259"/>
    </location>
</feature>
<keyword evidence="6" id="KW-0371">Homeobox</keyword>
<reference evidence="6" key="1">
    <citation type="submission" date="2015-07" db="EMBL/GenBank/DDBJ databases">
        <title>Transcriptome Assembly of Anthurium amnicola.</title>
        <authorList>
            <person name="Suzuki J."/>
        </authorList>
    </citation>
    <scope>NUCLEOTIDE SEQUENCE</scope>
</reference>
<proteinExistence type="predicted"/>
<dbReference type="GO" id="GO:0000976">
    <property type="term" value="F:transcription cis-regulatory region binding"/>
    <property type="evidence" value="ECO:0007669"/>
    <property type="project" value="TreeGrafter"/>
</dbReference>
<feature type="region of interest" description="Disordered" evidence="4">
    <location>
        <begin position="60"/>
        <end position="203"/>
    </location>
</feature>
<keyword evidence="6" id="KW-0238">DNA-binding</keyword>
<dbReference type="GO" id="GO:0008270">
    <property type="term" value="F:zinc ion binding"/>
    <property type="evidence" value="ECO:0007669"/>
    <property type="project" value="UniProtKB-KW"/>
</dbReference>
<dbReference type="NCBIfam" id="TIGR01566">
    <property type="entry name" value="ZF_HD_prot_N"/>
    <property type="match status" value="1"/>
</dbReference>
<feature type="non-terminal residue" evidence="6">
    <location>
        <position position="340"/>
    </location>
</feature>
<evidence type="ECO:0000256" key="3">
    <source>
        <dbReference type="ARBA" id="ARBA00022833"/>
    </source>
</evidence>
<keyword evidence="2" id="KW-0863">Zinc-finger</keyword>
<feature type="compositionally biased region" description="Basic and acidic residues" evidence="4">
    <location>
        <begin position="139"/>
        <end position="154"/>
    </location>
</feature>
<protein>
    <submittedName>
        <fullName evidence="6">ZF-HD homeobox protein At4g24660</fullName>
    </submittedName>
</protein>
<feature type="region of interest" description="Disordered" evidence="4">
    <location>
        <begin position="317"/>
        <end position="340"/>
    </location>
</feature>
<evidence type="ECO:0000313" key="6">
    <source>
        <dbReference type="EMBL" id="JAT50729.1"/>
    </source>
</evidence>
<dbReference type="GO" id="GO:0003700">
    <property type="term" value="F:DNA-binding transcription factor activity"/>
    <property type="evidence" value="ECO:0007669"/>
    <property type="project" value="TreeGrafter"/>
</dbReference>
<feature type="compositionally biased region" description="Basic residues" evidence="4">
    <location>
        <begin position="331"/>
        <end position="340"/>
    </location>
</feature>
<dbReference type="GO" id="GO:0005634">
    <property type="term" value="C:nucleus"/>
    <property type="evidence" value="ECO:0007669"/>
    <property type="project" value="TreeGrafter"/>
</dbReference>
<feature type="compositionally biased region" description="Acidic residues" evidence="4">
    <location>
        <begin position="13"/>
        <end position="22"/>
    </location>
</feature>
<feature type="compositionally biased region" description="Low complexity" evidence="4">
    <location>
        <begin position="186"/>
        <end position="203"/>
    </location>
</feature>
<dbReference type="AlphaFoldDB" id="A0A1D1Y7W2"/>
<feature type="compositionally biased region" description="Basic and acidic residues" evidence="4">
    <location>
        <begin position="1"/>
        <end position="12"/>
    </location>
</feature>
<dbReference type="GO" id="GO:0050793">
    <property type="term" value="P:regulation of developmental process"/>
    <property type="evidence" value="ECO:0007669"/>
    <property type="project" value="TreeGrafter"/>
</dbReference>
<name>A0A1D1Y7W2_9ARAE</name>
<sequence length="340" mass="35919">EREREMELRGQQEVDEGSDGEDYQLPQQRRLGIGRLYQEGELGGISSSLNYTHSGILASGSAFRRPPLFPSPLSSSTQMAPSSHRPQYPQPPLSHAAAARPGSASPDDTRNPSAVQLPSSLDPSLSLVAGDRPEEEQEQERQREPQEGDAREDYPDLATPRRPSLAGAVAPAEGGDVGGSSSASRTEAATVAPAPTRTTMTPSAAASVRYRECLKNHAARVGGHVLDGCGEFMSGGEEGTPEALKCAACTCHRSFHRKEVEGGEEAEGAPLFLPAVSSASPVPPPGVQHGNPRRYYLPVGTGGNGAAYARAAGVSSSAARSLHNPPPLSFHGRHHHHQQQ</sequence>
<keyword evidence="3" id="KW-0862">Zinc</keyword>
<feature type="compositionally biased region" description="Low complexity" evidence="4">
    <location>
        <begin position="117"/>
        <end position="127"/>
    </location>
</feature>
<dbReference type="PROSITE" id="PS51523">
    <property type="entry name" value="ZF_HD_DIMER"/>
    <property type="match status" value="1"/>
</dbReference>
<feature type="non-terminal residue" evidence="6">
    <location>
        <position position="1"/>
    </location>
</feature>
<dbReference type="Pfam" id="PF04770">
    <property type="entry name" value="ZF-HD_dimer"/>
    <property type="match status" value="1"/>
</dbReference>
<evidence type="ECO:0000259" key="5">
    <source>
        <dbReference type="PROSITE" id="PS51523"/>
    </source>
</evidence>
<accession>A0A1D1Y7W2</accession>
<feature type="compositionally biased region" description="Low complexity" evidence="4">
    <location>
        <begin position="63"/>
        <end position="76"/>
    </location>
</feature>
<dbReference type="EMBL" id="GDJX01017207">
    <property type="protein sequence ID" value="JAT50729.1"/>
    <property type="molecule type" value="Transcribed_RNA"/>
</dbReference>
<dbReference type="InterPro" id="IPR006456">
    <property type="entry name" value="ZF_HD_homeobox_Cys/His_dimer"/>
</dbReference>
<organism evidence="6">
    <name type="scientific">Anthurium amnicola</name>
    <dbReference type="NCBI Taxonomy" id="1678845"/>
    <lineage>
        <taxon>Eukaryota</taxon>
        <taxon>Viridiplantae</taxon>
        <taxon>Streptophyta</taxon>
        <taxon>Embryophyta</taxon>
        <taxon>Tracheophyta</taxon>
        <taxon>Spermatophyta</taxon>
        <taxon>Magnoliopsida</taxon>
        <taxon>Liliopsida</taxon>
        <taxon>Araceae</taxon>
        <taxon>Pothoideae</taxon>
        <taxon>Potheae</taxon>
        <taxon>Anthurium</taxon>
    </lineage>
</organism>
<evidence type="ECO:0000256" key="2">
    <source>
        <dbReference type="ARBA" id="ARBA00022771"/>
    </source>
</evidence>